<dbReference type="PANTHER" id="PTHR13779">
    <property type="entry name" value="WERNER HELICASE-INTERACTING PROTEIN 1 FAMILY MEMBER"/>
    <property type="match status" value="1"/>
</dbReference>
<evidence type="ECO:0000259" key="5">
    <source>
        <dbReference type="SMART" id="SM00382"/>
    </source>
</evidence>
<protein>
    <submittedName>
        <fullName evidence="6">Replication-associated recombination protein A</fullName>
    </submittedName>
</protein>
<evidence type="ECO:0000256" key="4">
    <source>
        <dbReference type="SAM" id="MobiDB-lite"/>
    </source>
</evidence>
<dbReference type="SUPFAM" id="SSF48019">
    <property type="entry name" value="post-AAA+ oligomerization domain-like"/>
    <property type="match status" value="1"/>
</dbReference>
<proteinExistence type="inferred from homology"/>
<dbReference type="Pfam" id="PF16193">
    <property type="entry name" value="AAA_assoc_2"/>
    <property type="match status" value="1"/>
</dbReference>
<dbReference type="InterPro" id="IPR027417">
    <property type="entry name" value="P-loop_NTPase"/>
</dbReference>
<dbReference type="EMBL" id="JBHSTM010000013">
    <property type="protein sequence ID" value="MFC6426760.1"/>
    <property type="molecule type" value="Genomic_DNA"/>
</dbReference>
<dbReference type="Proteomes" id="UP001596305">
    <property type="component" value="Unassembled WGS sequence"/>
</dbReference>
<feature type="compositionally biased region" description="Acidic residues" evidence="4">
    <location>
        <begin position="266"/>
        <end position="278"/>
    </location>
</feature>
<evidence type="ECO:0000313" key="6">
    <source>
        <dbReference type="EMBL" id="MFC6426760.1"/>
    </source>
</evidence>
<organism evidence="6 7">
    <name type="scientific">Oerskovia paurometabola</name>
    <dbReference type="NCBI Taxonomy" id="162170"/>
    <lineage>
        <taxon>Bacteria</taxon>
        <taxon>Bacillati</taxon>
        <taxon>Actinomycetota</taxon>
        <taxon>Actinomycetes</taxon>
        <taxon>Micrococcales</taxon>
        <taxon>Cellulomonadaceae</taxon>
        <taxon>Oerskovia</taxon>
    </lineage>
</organism>
<dbReference type="InterPro" id="IPR032423">
    <property type="entry name" value="AAA_assoc_2"/>
</dbReference>
<evidence type="ECO:0000256" key="2">
    <source>
        <dbReference type="ARBA" id="ARBA00022741"/>
    </source>
</evidence>
<evidence type="ECO:0000313" key="7">
    <source>
        <dbReference type="Proteomes" id="UP001596305"/>
    </source>
</evidence>
<dbReference type="InterPro" id="IPR051314">
    <property type="entry name" value="AAA_ATPase_RarA/MGS1/WRNIP1"/>
</dbReference>
<evidence type="ECO:0000256" key="3">
    <source>
        <dbReference type="ARBA" id="ARBA00022840"/>
    </source>
</evidence>
<dbReference type="Pfam" id="PF00004">
    <property type="entry name" value="AAA"/>
    <property type="match status" value="1"/>
</dbReference>
<gene>
    <name evidence="6" type="ORF">ACFP71_18150</name>
</gene>
<keyword evidence="3" id="KW-0067">ATP-binding</keyword>
<dbReference type="InterPro" id="IPR003959">
    <property type="entry name" value="ATPase_AAA_core"/>
</dbReference>
<keyword evidence="2" id="KW-0547">Nucleotide-binding</keyword>
<dbReference type="SMART" id="SM00382">
    <property type="entry name" value="AAA"/>
    <property type="match status" value="1"/>
</dbReference>
<dbReference type="Gene3D" id="1.20.272.10">
    <property type="match status" value="1"/>
</dbReference>
<reference evidence="7" key="1">
    <citation type="journal article" date="2019" name="Int. J. Syst. Evol. Microbiol.">
        <title>The Global Catalogue of Microorganisms (GCM) 10K type strain sequencing project: providing services to taxonomists for standard genome sequencing and annotation.</title>
        <authorList>
            <consortium name="The Broad Institute Genomics Platform"/>
            <consortium name="The Broad Institute Genome Sequencing Center for Infectious Disease"/>
            <person name="Wu L."/>
            <person name="Ma J."/>
        </authorList>
    </citation>
    <scope>NUCLEOTIDE SEQUENCE [LARGE SCALE GENOMIC DNA]</scope>
    <source>
        <strain evidence="7">CCUG 47105</strain>
    </source>
</reference>
<accession>A0ABW1XF48</accession>
<keyword evidence="7" id="KW-1185">Reference proteome</keyword>
<dbReference type="InterPro" id="IPR003593">
    <property type="entry name" value="AAA+_ATPase"/>
</dbReference>
<comment type="similarity">
    <text evidence="1">Belongs to the AAA ATPase family. RarA/MGS1/WRNIP1 subfamily.</text>
</comment>
<feature type="region of interest" description="Disordered" evidence="4">
    <location>
        <begin position="1"/>
        <end position="21"/>
    </location>
</feature>
<comment type="caution">
    <text evidence="6">The sequence shown here is derived from an EMBL/GenBank/DDBJ whole genome shotgun (WGS) entry which is preliminary data.</text>
</comment>
<dbReference type="SUPFAM" id="SSF52540">
    <property type="entry name" value="P-loop containing nucleoside triphosphate hydrolases"/>
    <property type="match status" value="1"/>
</dbReference>
<dbReference type="Gene3D" id="3.40.50.300">
    <property type="entry name" value="P-loop containing nucleotide triphosphate hydrolases"/>
    <property type="match status" value="1"/>
</dbReference>
<evidence type="ECO:0000256" key="1">
    <source>
        <dbReference type="ARBA" id="ARBA00008959"/>
    </source>
</evidence>
<dbReference type="Pfam" id="PF12002">
    <property type="entry name" value="MgsA_C"/>
    <property type="match status" value="1"/>
</dbReference>
<name>A0ABW1XF48_9CELL</name>
<feature type="domain" description="AAA+ ATPase" evidence="5">
    <location>
        <begin position="63"/>
        <end position="180"/>
    </location>
</feature>
<dbReference type="PANTHER" id="PTHR13779:SF7">
    <property type="entry name" value="ATPASE WRNIP1"/>
    <property type="match status" value="1"/>
</dbReference>
<dbReference type="InterPro" id="IPR021886">
    <property type="entry name" value="MgsA_C"/>
</dbReference>
<dbReference type="InterPro" id="IPR008921">
    <property type="entry name" value="DNA_pol3_clamp-load_cplx_C"/>
</dbReference>
<feature type="region of interest" description="Disordered" evidence="4">
    <location>
        <begin position="239"/>
        <end position="286"/>
    </location>
</feature>
<dbReference type="Gene3D" id="1.10.3710.10">
    <property type="entry name" value="DNA polymerase III clamp loader subunits, C-terminal domain"/>
    <property type="match status" value="1"/>
</dbReference>
<sequence length="498" mass="52395">MDLFDAATSGTQGTPRPGPGAPLAVRMRPAALDEVAGQEHLLVAGSPLRRLIEVDGPGASRAAPGSVILWGPPGTGKTTLAYLIATTSGRRFVELSAVTAGVKDVRQVIDDARRRLATGGEETVLFIDEVHRFSKSQQDALLPSVENRWVTLVAATTENPSFSVNSPLLSRSLLLTLKPLTSGDVRALVHRALVDERGLGGAVALAEEAEEHLVRLAGGDARKALTILEAAAGAALSEFPDAPVRTTAQPDDDAPDASDAVGQDDAPGEDGSPGEDEAAGTPGEDHGTVVVDLETMERAIDVAAVRYDRDGDQHYDVTSAFIKSVRGSDVDASLHYLARMIAAGEDPRFIARRIVISAAEDVGMADPSALQTAVAAAQAVALIGMPEARIILAEAVVHLATAPKSNAAYLGIDAALADVRAGKVGTVPAHLRDAHYAGAKELGHGKGYKYAHDAPHAVARQQYLPDVLQGTRYYTPTDRGFERSVTERLDRIRQILGD</sequence>
<dbReference type="CDD" id="cd18139">
    <property type="entry name" value="HLD_clamp_RarA"/>
    <property type="match status" value="1"/>
</dbReference>
<dbReference type="RefSeq" id="WP_204810547.1">
    <property type="nucleotide sequence ID" value="NZ_BAAAIY010000006.1"/>
</dbReference>
<dbReference type="CDD" id="cd00009">
    <property type="entry name" value="AAA"/>
    <property type="match status" value="1"/>
</dbReference>
<dbReference type="Gene3D" id="1.10.8.60">
    <property type="match status" value="1"/>
</dbReference>